<dbReference type="Proteomes" id="UP000325313">
    <property type="component" value="Unassembled WGS sequence"/>
</dbReference>
<gene>
    <name evidence="2" type="ORF">PGTUg99_035143</name>
</gene>
<evidence type="ECO:0000256" key="1">
    <source>
        <dbReference type="SAM" id="MobiDB-lite"/>
    </source>
</evidence>
<organism evidence="2 3">
    <name type="scientific">Puccinia graminis f. sp. tritici</name>
    <dbReference type="NCBI Taxonomy" id="56615"/>
    <lineage>
        <taxon>Eukaryota</taxon>
        <taxon>Fungi</taxon>
        <taxon>Dikarya</taxon>
        <taxon>Basidiomycota</taxon>
        <taxon>Pucciniomycotina</taxon>
        <taxon>Pucciniomycetes</taxon>
        <taxon>Pucciniales</taxon>
        <taxon>Pucciniaceae</taxon>
        <taxon>Puccinia</taxon>
    </lineage>
</organism>
<proteinExistence type="predicted"/>
<evidence type="ECO:0000313" key="3">
    <source>
        <dbReference type="Proteomes" id="UP000325313"/>
    </source>
</evidence>
<protein>
    <submittedName>
        <fullName evidence="2">Uncharacterized protein</fullName>
    </submittedName>
</protein>
<name>A0A5B0RUK5_PUCGR</name>
<dbReference type="AlphaFoldDB" id="A0A5B0RUK5"/>
<sequence>MTPAVEKSPETTKTTSAPEEHPASAPPPNPATYEMSFSSEQQPKPTPQSKLTPTLPPAETLTELLLNSEIQEISEEEFLTSLIKKRDHALATSKSQFPKSIKEDFARIVLRMDCILKDYESNKYLPTDEAMHKTKHHSGFCFCTPKTKKDAEIRTKIASTRSNYFSHVNHTKSS</sequence>
<accession>A0A5B0RUK5</accession>
<comment type="caution">
    <text evidence="2">The sequence shown here is derived from an EMBL/GenBank/DDBJ whole genome shotgun (WGS) entry which is preliminary data.</text>
</comment>
<feature type="compositionally biased region" description="Polar residues" evidence="1">
    <location>
        <begin position="35"/>
        <end position="50"/>
    </location>
</feature>
<evidence type="ECO:0000313" key="2">
    <source>
        <dbReference type="EMBL" id="KAA1129716.1"/>
    </source>
</evidence>
<reference evidence="2 3" key="1">
    <citation type="submission" date="2019-05" db="EMBL/GenBank/DDBJ databases">
        <title>Emergence of the Ug99 lineage of the wheat stem rust pathogen through somatic hybridization.</title>
        <authorList>
            <person name="Li F."/>
            <person name="Upadhyaya N.M."/>
            <person name="Sperschneider J."/>
            <person name="Matny O."/>
            <person name="Nguyen-Phuc H."/>
            <person name="Mago R."/>
            <person name="Raley C."/>
            <person name="Miller M.E."/>
            <person name="Silverstein K.A.T."/>
            <person name="Henningsen E."/>
            <person name="Hirsch C.D."/>
            <person name="Visser B."/>
            <person name="Pretorius Z.A."/>
            <person name="Steffenson B.J."/>
            <person name="Schwessinger B."/>
            <person name="Dodds P.N."/>
            <person name="Figueroa M."/>
        </authorList>
    </citation>
    <scope>NUCLEOTIDE SEQUENCE [LARGE SCALE GENOMIC DNA]</scope>
    <source>
        <strain evidence="2 3">Ug99</strain>
    </source>
</reference>
<feature type="region of interest" description="Disordered" evidence="1">
    <location>
        <begin position="1"/>
        <end position="56"/>
    </location>
</feature>
<dbReference type="EMBL" id="VDEP01000136">
    <property type="protein sequence ID" value="KAA1129716.1"/>
    <property type="molecule type" value="Genomic_DNA"/>
</dbReference>